<reference evidence="12 13" key="1">
    <citation type="submission" date="2019-03" db="EMBL/GenBank/DDBJ databases">
        <title>Genomic Encyclopedia of Type Strains, Phase IV (KMG-V): Genome sequencing to study the core and pangenomes of soil and plant-associated prokaryotes.</title>
        <authorList>
            <person name="Whitman W."/>
        </authorList>
    </citation>
    <scope>NUCLEOTIDE SEQUENCE [LARGE SCALE GENOMIC DNA]</scope>
    <source>
        <strain evidence="12 13">Hc14</strain>
    </source>
</reference>
<dbReference type="SMART" id="SM00388">
    <property type="entry name" value="HisKA"/>
    <property type="match status" value="1"/>
</dbReference>
<dbReference type="InterPro" id="IPR050980">
    <property type="entry name" value="2C_sensor_his_kinase"/>
</dbReference>
<dbReference type="SMART" id="SM00387">
    <property type="entry name" value="HATPase_c"/>
    <property type="match status" value="1"/>
</dbReference>
<evidence type="ECO:0000313" key="12">
    <source>
        <dbReference type="EMBL" id="TCU16252.1"/>
    </source>
</evidence>
<keyword evidence="9" id="KW-0067">ATP-binding</keyword>
<dbReference type="RefSeq" id="WP_132561930.1">
    <property type="nucleotide sequence ID" value="NZ_SMBH01000005.1"/>
</dbReference>
<keyword evidence="7" id="KW-0547">Nucleotide-binding</keyword>
<evidence type="ECO:0000256" key="6">
    <source>
        <dbReference type="ARBA" id="ARBA00022679"/>
    </source>
</evidence>
<sequence length="436" mass="48359">MVDDATSKPQDDRHSSRRLRLQTLVRLRWLAVGGQAATVFIVAFWLKFPLPLVTSSLLIAALAWVNFFLTIRYPPTHRLQPPAAFALLGLDLLQLCALLFITGGLANPFAALVCVPVIISFASQPIRYSVALIVFAMICITILAFSPFPLPWFNGTEINVHNVMQFGVWCSIASTMAFAAFYAYRVSMEASQLADALAATELVLQREKHLSQLDGLAAAAAHELGTPLATISVVAKEMERELKDDDRFREDVQLLRSQSERCRDILKRLTSLSAEGDAHMRRLPLSSMIEEIIAPFREFPIEVELIEKSPRKGEPVTERNAGIMYGLGNLIENAVDYAREKVAVTVEHDPSKVLIVIEDDGNGYAPDILTRIGEPYVTKRQKEDTAGGLGLGLFIAKTLLERSGATLVFENRDPESEGARIRVEWPRMLIDANSTK</sequence>
<dbReference type="GO" id="GO:0000155">
    <property type="term" value="F:phosphorelay sensor kinase activity"/>
    <property type="evidence" value="ECO:0007669"/>
    <property type="project" value="InterPro"/>
</dbReference>
<comment type="subcellular location">
    <subcellularLocation>
        <location evidence="2">Cell membrane</location>
        <topology evidence="2">Multi-pass membrane protein</topology>
    </subcellularLocation>
</comment>
<dbReference type="InterPro" id="IPR003594">
    <property type="entry name" value="HATPase_dom"/>
</dbReference>
<evidence type="ECO:0000256" key="2">
    <source>
        <dbReference type="ARBA" id="ARBA00004651"/>
    </source>
</evidence>
<evidence type="ECO:0000259" key="11">
    <source>
        <dbReference type="PROSITE" id="PS50109"/>
    </source>
</evidence>
<keyword evidence="8 12" id="KW-0418">Kinase</keyword>
<dbReference type="Proteomes" id="UP000294576">
    <property type="component" value="Unassembled WGS sequence"/>
</dbReference>
<proteinExistence type="predicted"/>
<comment type="caution">
    <text evidence="12">The sequence shown here is derived from an EMBL/GenBank/DDBJ whole genome shotgun (WGS) entry which is preliminary data.</text>
</comment>
<dbReference type="InterPro" id="IPR047770">
    <property type="entry name" value="RegB"/>
</dbReference>
<dbReference type="PANTHER" id="PTHR44936">
    <property type="entry name" value="SENSOR PROTEIN CREC"/>
    <property type="match status" value="1"/>
</dbReference>
<dbReference type="PROSITE" id="PS50109">
    <property type="entry name" value="HIS_KIN"/>
    <property type="match status" value="1"/>
</dbReference>
<gene>
    <name evidence="12" type="ORF">EV132_1053</name>
</gene>
<dbReference type="InterPro" id="IPR003661">
    <property type="entry name" value="HisK_dim/P_dom"/>
</dbReference>
<dbReference type="PANTHER" id="PTHR44936:SF10">
    <property type="entry name" value="SENSOR PROTEIN RSTB"/>
    <property type="match status" value="1"/>
</dbReference>
<comment type="catalytic activity">
    <reaction evidence="1">
        <text>ATP + protein L-histidine = ADP + protein N-phospho-L-histidine.</text>
        <dbReference type="EC" id="2.7.13.3"/>
    </reaction>
</comment>
<feature type="transmembrane region" description="Helical" evidence="10">
    <location>
        <begin position="130"/>
        <end position="150"/>
    </location>
</feature>
<protein>
    <recommendedName>
        <fullName evidence="3">histidine kinase</fullName>
        <ecNumber evidence="3">2.7.13.3</ecNumber>
    </recommendedName>
</protein>
<evidence type="ECO:0000256" key="10">
    <source>
        <dbReference type="SAM" id="Phobius"/>
    </source>
</evidence>
<dbReference type="GO" id="GO:0005524">
    <property type="term" value="F:ATP binding"/>
    <property type="evidence" value="ECO:0007669"/>
    <property type="project" value="UniProtKB-KW"/>
</dbReference>
<accession>A0A4R3QA18</accession>
<dbReference type="GO" id="GO:0005886">
    <property type="term" value="C:plasma membrane"/>
    <property type="evidence" value="ECO:0007669"/>
    <property type="project" value="UniProtKB-SubCell"/>
</dbReference>
<evidence type="ECO:0000256" key="3">
    <source>
        <dbReference type="ARBA" id="ARBA00012438"/>
    </source>
</evidence>
<dbReference type="PRINTS" id="PR00344">
    <property type="entry name" value="BCTRLSENSOR"/>
</dbReference>
<dbReference type="EMBL" id="SMBH01000005">
    <property type="protein sequence ID" value="TCU16252.1"/>
    <property type="molecule type" value="Genomic_DNA"/>
</dbReference>
<feature type="transmembrane region" description="Helical" evidence="10">
    <location>
        <begin position="27"/>
        <end position="46"/>
    </location>
</feature>
<feature type="transmembrane region" description="Helical" evidence="10">
    <location>
        <begin position="107"/>
        <end position="123"/>
    </location>
</feature>
<evidence type="ECO:0000256" key="4">
    <source>
        <dbReference type="ARBA" id="ARBA00022475"/>
    </source>
</evidence>
<dbReference type="SUPFAM" id="SSF47384">
    <property type="entry name" value="Homodimeric domain of signal transducing histidine kinase"/>
    <property type="match status" value="1"/>
</dbReference>
<feature type="transmembrane region" description="Helical" evidence="10">
    <location>
        <begin position="162"/>
        <end position="184"/>
    </location>
</feature>
<feature type="domain" description="Histidine kinase" evidence="11">
    <location>
        <begin position="219"/>
        <end position="429"/>
    </location>
</feature>
<evidence type="ECO:0000256" key="5">
    <source>
        <dbReference type="ARBA" id="ARBA00022553"/>
    </source>
</evidence>
<dbReference type="InterPro" id="IPR036097">
    <property type="entry name" value="HisK_dim/P_sf"/>
</dbReference>
<keyword evidence="5" id="KW-0597">Phosphoprotein</keyword>
<dbReference type="Gene3D" id="3.30.565.10">
    <property type="entry name" value="Histidine kinase-like ATPase, C-terminal domain"/>
    <property type="match status" value="1"/>
</dbReference>
<keyword evidence="10" id="KW-0472">Membrane</keyword>
<keyword evidence="10" id="KW-1133">Transmembrane helix</keyword>
<dbReference type="EC" id="2.7.13.3" evidence="3"/>
<evidence type="ECO:0000313" key="13">
    <source>
        <dbReference type="Proteomes" id="UP000294576"/>
    </source>
</evidence>
<dbReference type="CDD" id="cd00082">
    <property type="entry name" value="HisKA"/>
    <property type="match status" value="1"/>
</dbReference>
<dbReference type="AlphaFoldDB" id="A0A4R3QA18"/>
<evidence type="ECO:0000256" key="1">
    <source>
        <dbReference type="ARBA" id="ARBA00000085"/>
    </source>
</evidence>
<dbReference type="InterPro" id="IPR005467">
    <property type="entry name" value="His_kinase_dom"/>
</dbReference>
<evidence type="ECO:0000256" key="8">
    <source>
        <dbReference type="ARBA" id="ARBA00022777"/>
    </source>
</evidence>
<dbReference type="SUPFAM" id="SSF55874">
    <property type="entry name" value="ATPase domain of HSP90 chaperone/DNA topoisomerase II/histidine kinase"/>
    <property type="match status" value="1"/>
</dbReference>
<keyword evidence="10" id="KW-0812">Transmembrane</keyword>
<dbReference type="Gene3D" id="1.10.287.130">
    <property type="match status" value="1"/>
</dbReference>
<keyword evidence="6" id="KW-0808">Transferase</keyword>
<keyword evidence="4" id="KW-1003">Cell membrane</keyword>
<evidence type="ECO:0000256" key="9">
    <source>
        <dbReference type="ARBA" id="ARBA00022840"/>
    </source>
</evidence>
<dbReference type="Pfam" id="PF02518">
    <property type="entry name" value="HATPase_c"/>
    <property type="match status" value="1"/>
</dbReference>
<dbReference type="InterPro" id="IPR004358">
    <property type="entry name" value="Sig_transdc_His_kin-like_C"/>
</dbReference>
<dbReference type="NCBIfam" id="NF033792">
    <property type="entry name" value="ActS_PrrB_HisK"/>
    <property type="match status" value="1"/>
</dbReference>
<evidence type="ECO:0000256" key="7">
    <source>
        <dbReference type="ARBA" id="ARBA00022741"/>
    </source>
</evidence>
<name>A0A4R3QA18_RHISU</name>
<dbReference type="Pfam" id="PF00512">
    <property type="entry name" value="HisKA"/>
    <property type="match status" value="1"/>
</dbReference>
<dbReference type="InterPro" id="IPR036890">
    <property type="entry name" value="HATPase_C_sf"/>
</dbReference>
<organism evidence="12 13">
    <name type="scientific">Rhizobium sullae</name>
    <name type="common">Rhizobium hedysari</name>
    <dbReference type="NCBI Taxonomy" id="50338"/>
    <lineage>
        <taxon>Bacteria</taxon>
        <taxon>Pseudomonadati</taxon>
        <taxon>Pseudomonadota</taxon>
        <taxon>Alphaproteobacteria</taxon>
        <taxon>Hyphomicrobiales</taxon>
        <taxon>Rhizobiaceae</taxon>
        <taxon>Rhizobium/Agrobacterium group</taxon>
        <taxon>Rhizobium</taxon>
    </lineage>
</organism>